<evidence type="ECO:0000313" key="15">
    <source>
        <dbReference type="Proteomes" id="UP000295106"/>
    </source>
</evidence>
<comment type="catalytic activity">
    <reaction evidence="9 10 11">
        <text>2-[(2R,5Z)-2-carboxy-4-methylthiazol-5(2H)-ylidene]ethyl phosphate + 4-amino-2-methyl-5-(diphosphooxymethyl)pyrimidine + 2 H(+) = thiamine phosphate + CO2 + diphosphate</text>
        <dbReference type="Rhea" id="RHEA:47844"/>
        <dbReference type="ChEBI" id="CHEBI:15378"/>
        <dbReference type="ChEBI" id="CHEBI:16526"/>
        <dbReference type="ChEBI" id="CHEBI:33019"/>
        <dbReference type="ChEBI" id="CHEBI:37575"/>
        <dbReference type="ChEBI" id="CHEBI:57841"/>
        <dbReference type="ChEBI" id="CHEBI:62899"/>
        <dbReference type="EC" id="2.5.1.3"/>
    </reaction>
</comment>
<evidence type="ECO:0000256" key="1">
    <source>
        <dbReference type="ARBA" id="ARBA00003814"/>
    </source>
</evidence>
<name>A0A4R2MBN6_RUBGE</name>
<dbReference type="FunFam" id="3.20.20.70:FF:000096">
    <property type="entry name" value="Thiamine-phosphate synthase"/>
    <property type="match status" value="1"/>
</dbReference>
<dbReference type="InterPro" id="IPR022998">
    <property type="entry name" value="ThiamineP_synth_TenI"/>
</dbReference>
<sequence length="221" mass="23142">MTERRIPMHGWGVEALRLMLVTDEALCGGRPLEQVVAAAVRGGVRCVQLREKQLGTRAFVERARALKALLAPLRVPLVVNDRVDVALACGADGVHLGQCDMPVEDARRLLPPEVFIGWSVETLDDLRRAAALPLDYLGTSPVFATATKTDAAPPWGLEGLRAAREATALPLVAIGGLHAGNAAQAIAHGADSVAVVSAICSAADPEVAARELAQAVAEGAR</sequence>
<feature type="binding site" evidence="10">
    <location>
        <position position="176"/>
    </location>
    <ligand>
        <name>2-[(2R,5Z)-2-carboxy-4-methylthiazol-5(2H)-ylidene]ethyl phosphate</name>
        <dbReference type="ChEBI" id="CHEBI:62899"/>
    </ligand>
</feature>
<feature type="domain" description="Thiamine phosphate synthase/TenI" evidence="13">
    <location>
        <begin position="18"/>
        <end position="199"/>
    </location>
</feature>
<dbReference type="Gene3D" id="3.20.20.70">
    <property type="entry name" value="Aldolase class I"/>
    <property type="match status" value="1"/>
</dbReference>
<dbReference type="GO" id="GO:0009228">
    <property type="term" value="P:thiamine biosynthetic process"/>
    <property type="evidence" value="ECO:0007669"/>
    <property type="project" value="UniProtKB-KW"/>
</dbReference>
<reference evidence="14 15" key="1">
    <citation type="submission" date="2019-03" db="EMBL/GenBank/DDBJ databases">
        <title>Genomic Encyclopedia of Type Strains, Phase IV (KMG-IV): sequencing the most valuable type-strain genomes for metagenomic binning, comparative biology and taxonomic classification.</title>
        <authorList>
            <person name="Goeker M."/>
        </authorList>
    </citation>
    <scope>NUCLEOTIDE SEQUENCE [LARGE SCALE GENOMIC DNA]</scope>
    <source>
        <strain evidence="14 15">DSM 1709</strain>
    </source>
</reference>
<dbReference type="NCBIfam" id="TIGR00693">
    <property type="entry name" value="thiE"/>
    <property type="match status" value="1"/>
</dbReference>
<proteinExistence type="inferred from homology"/>
<evidence type="ECO:0000256" key="12">
    <source>
        <dbReference type="RuleBase" id="RU004253"/>
    </source>
</evidence>
<evidence type="ECO:0000256" key="7">
    <source>
        <dbReference type="ARBA" id="ARBA00047334"/>
    </source>
</evidence>
<keyword evidence="3 10" id="KW-0808">Transferase</keyword>
<accession>A0A4R2MBN6</accession>
<feature type="binding site" evidence="10">
    <location>
        <position position="119"/>
    </location>
    <ligand>
        <name>4-amino-2-methyl-5-(diphosphooxymethyl)pyrimidine</name>
        <dbReference type="ChEBI" id="CHEBI:57841"/>
    </ligand>
</feature>
<dbReference type="Proteomes" id="UP000295106">
    <property type="component" value="Unassembled WGS sequence"/>
</dbReference>
<comment type="function">
    <text evidence="1 10">Condenses 4-methyl-5-(beta-hydroxyethyl)thiazole monophosphate (THZ-P) and 2-methyl-4-amino-5-hydroxymethyl pyrimidine pyrophosphate (HMP-PP) to form thiamine monophosphate (TMP).</text>
</comment>
<feature type="binding site" evidence="10">
    <location>
        <position position="80"/>
    </location>
    <ligand>
        <name>4-amino-2-methyl-5-(diphosphooxymethyl)pyrimidine</name>
        <dbReference type="ChEBI" id="CHEBI:57841"/>
    </ligand>
</feature>
<dbReference type="HAMAP" id="MF_00097">
    <property type="entry name" value="TMP_synthase"/>
    <property type="match status" value="1"/>
</dbReference>
<dbReference type="GeneID" id="99683448"/>
<comment type="catalytic activity">
    <reaction evidence="7 10 11">
        <text>4-methyl-5-(2-phosphooxyethyl)-thiazole + 4-amino-2-methyl-5-(diphosphooxymethyl)pyrimidine + H(+) = thiamine phosphate + diphosphate</text>
        <dbReference type="Rhea" id="RHEA:22328"/>
        <dbReference type="ChEBI" id="CHEBI:15378"/>
        <dbReference type="ChEBI" id="CHEBI:33019"/>
        <dbReference type="ChEBI" id="CHEBI:37575"/>
        <dbReference type="ChEBI" id="CHEBI:57841"/>
        <dbReference type="ChEBI" id="CHEBI:58296"/>
        <dbReference type="EC" id="2.5.1.3"/>
    </reaction>
</comment>
<evidence type="ECO:0000256" key="5">
    <source>
        <dbReference type="ARBA" id="ARBA00022842"/>
    </source>
</evidence>
<comment type="similarity">
    <text evidence="10 11">Belongs to the thiamine-phosphate synthase family.</text>
</comment>
<dbReference type="AlphaFoldDB" id="A0A4R2MBN6"/>
<evidence type="ECO:0000256" key="3">
    <source>
        <dbReference type="ARBA" id="ARBA00022679"/>
    </source>
</evidence>
<evidence type="ECO:0000256" key="4">
    <source>
        <dbReference type="ARBA" id="ARBA00022723"/>
    </source>
</evidence>
<evidence type="ECO:0000256" key="2">
    <source>
        <dbReference type="ARBA" id="ARBA00005165"/>
    </source>
</evidence>
<evidence type="ECO:0000256" key="10">
    <source>
        <dbReference type="HAMAP-Rule" id="MF_00097"/>
    </source>
</evidence>
<feature type="binding site" evidence="10">
    <location>
        <begin position="196"/>
        <end position="197"/>
    </location>
    <ligand>
        <name>2-[(2R,5Z)-2-carboxy-4-methylthiazol-5(2H)-ylidene]ethyl phosphate</name>
        <dbReference type="ChEBI" id="CHEBI:62899"/>
    </ligand>
</feature>
<gene>
    <name evidence="10" type="primary">thiE</name>
    <name evidence="14" type="ORF">EV684_10647</name>
</gene>
<dbReference type="InterPro" id="IPR034291">
    <property type="entry name" value="TMP_synthase"/>
</dbReference>
<dbReference type="OrthoDB" id="9810880at2"/>
<comment type="catalytic activity">
    <reaction evidence="8 10 11">
        <text>2-(2-carboxy-4-methylthiazol-5-yl)ethyl phosphate + 4-amino-2-methyl-5-(diphosphooxymethyl)pyrimidine + 2 H(+) = thiamine phosphate + CO2 + diphosphate</text>
        <dbReference type="Rhea" id="RHEA:47848"/>
        <dbReference type="ChEBI" id="CHEBI:15378"/>
        <dbReference type="ChEBI" id="CHEBI:16526"/>
        <dbReference type="ChEBI" id="CHEBI:33019"/>
        <dbReference type="ChEBI" id="CHEBI:37575"/>
        <dbReference type="ChEBI" id="CHEBI:57841"/>
        <dbReference type="ChEBI" id="CHEBI:62890"/>
        <dbReference type="EC" id="2.5.1.3"/>
    </reaction>
</comment>
<keyword evidence="5 10" id="KW-0460">Magnesium</keyword>
<dbReference type="PANTHER" id="PTHR20857">
    <property type="entry name" value="THIAMINE-PHOSPHATE PYROPHOSPHORYLASE"/>
    <property type="match status" value="1"/>
</dbReference>
<comment type="cofactor">
    <cofactor evidence="10">
        <name>Mg(2+)</name>
        <dbReference type="ChEBI" id="CHEBI:18420"/>
    </cofactor>
    <text evidence="10">Binds 1 Mg(2+) ion per subunit.</text>
</comment>
<organism evidence="14 15">
    <name type="scientific">Rubrivivax gelatinosus</name>
    <name type="common">Rhodocyclus gelatinosus</name>
    <name type="synonym">Rhodopseudomonas gelatinosa</name>
    <dbReference type="NCBI Taxonomy" id="28068"/>
    <lineage>
        <taxon>Bacteria</taxon>
        <taxon>Pseudomonadati</taxon>
        <taxon>Pseudomonadota</taxon>
        <taxon>Betaproteobacteria</taxon>
        <taxon>Burkholderiales</taxon>
        <taxon>Sphaerotilaceae</taxon>
        <taxon>Rubrivivax</taxon>
    </lineage>
</organism>
<feature type="binding site" evidence="10">
    <location>
        <position position="81"/>
    </location>
    <ligand>
        <name>Mg(2+)</name>
        <dbReference type="ChEBI" id="CHEBI:18420"/>
    </ligand>
</feature>
<comment type="pathway">
    <text evidence="2 10 12">Cofactor biosynthesis; thiamine diphosphate biosynthesis; thiamine phosphate from 4-amino-2-methyl-5-diphosphomethylpyrimidine and 4-methyl-5-(2-phosphoethyl)-thiazole: step 1/1.</text>
</comment>
<feature type="binding site" evidence="10">
    <location>
        <begin position="145"/>
        <end position="147"/>
    </location>
    <ligand>
        <name>2-[(2R,5Z)-2-carboxy-4-methylthiazol-5(2H)-ylidene]ethyl phosphate</name>
        <dbReference type="ChEBI" id="CHEBI:62899"/>
    </ligand>
</feature>
<dbReference type="GO" id="GO:0000287">
    <property type="term" value="F:magnesium ion binding"/>
    <property type="evidence" value="ECO:0007669"/>
    <property type="project" value="UniProtKB-UniRule"/>
</dbReference>
<evidence type="ECO:0000256" key="11">
    <source>
        <dbReference type="RuleBase" id="RU003826"/>
    </source>
</evidence>
<keyword evidence="4 10" id="KW-0479">Metal-binding</keyword>
<evidence type="ECO:0000256" key="6">
    <source>
        <dbReference type="ARBA" id="ARBA00022977"/>
    </source>
</evidence>
<evidence type="ECO:0000256" key="8">
    <source>
        <dbReference type="ARBA" id="ARBA00047851"/>
    </source>
</evidence>
<evidence type="ECO:0000256" key="9">
    <source>
        <dbReference type="ARBA" id="ARBA00047883"/>
    </source>
</evidence>
<evidence type="ECO:0000313" key="14">
    <source>
        <dbReference type="EMBL" id="TCP02485.1"/>
    </source>
</evidence>
<dbReference type="EMBL" id="SLXD01000006">
    <property type="protein sequence ID" value="TCP02485.1"/>
    <property type="molecule type" value="Genomic_DNA"/>
</dbReference>
<dbReference type="EC" id="2.5.1.3" evidence="10"/>
<dbReference type="UniPathway" id="UPA00060">
    <property type="reaction ID" value="UER00141"/>
</dbReference>
<dbReference type="SUPFAM" id="SSF51391">
    <property type="entry name" value="Thiamin phosphate synthase"/>
    <property type="match status" value="1"/>
</dbReference>
<dbReference type="GO" id="GO:0009229">
    <property type="term" value="P:thiamine diphosphate biosynthetic process"/>
    <property type="evidence" value="ECO:0007669"/>
    <property type="project" value="UniProtKB-UniRule"/>
</dbReference>
<dbReference type="Pfam" id="PF02581">
    <property type="entry name" value="TMP-TENI"/>
    <property type="match status" value="1"/>
</dbReference>
<evidence type="ECO:0000259" key="13">
    <source>
        <dbReference type="Pfam" id="PF02581"/>
    </source>
</evidence>
<feature type="binding site" evidence="10">
    <location>
        <begin position="48"/>
        <end position="52"/>
    </location>
    <ligand>
        <name>4-amino-2-methyl-5-(diphosphooxymethyl)pyrimidine</name>
        <dbReference type="ChEBI" id="CHEBI:57841"/>
    </ligand>
</feature>
<dbReference type="GO" id="GO:0005737">
    <property type="term" value="C:cytoplasm"/>
    <property type="evidence" value="ECO:0007669"/>
    <property type="project" value="TreeGrafter"/>
</dbReference>
<dbReference type="RefSeq" id="WP_132646983.1">
    <property type="nucleotide sequence ID" value="NZ_CP181386.1"/>
</dbReference>
<keyword evidence="6 10" id="KW-0784">Thiamine biosynthesis</keyword>
<feature type="binding site" evidence="10">
    <location>
        <position position="148"/>
    </location>
    <ligand>
        <name>4-amino-2-methyl-5-(diphosphooxymethyl)pyrimidine</name>
        <dbReference type="ChEBI" id="CHEBI:57841"/>
    </ligand>
</feature>
<protein>
    <recommendedName>
        <fullName evidence="10">Thiamine-phosphate synthase</fullName>
        <shortName evidence="10">TP synthase</shortName>
        <shortName evidence="10">TPS</shortName>
        <ecNumber evidence="10">2.5.1.3</ecNumber>
    </recommendedName>
    <alternativeName>
        <fullName evidence="10">Thiamine-phosphate pyrophosphorylase</fullName>
        <shortName evidence="10">TMP pyrophosphorylase</shortName>
        <shortName evidence="10">TMP-PPase</shortName>
    </alternativeName>
</protein>
<comment type="caution">
    <text evidence="14">The sequence shown here is derived from an EMBL/GenBank/DDBJ whole genome shotgun (WGS) entry which is preliminary data.</text>
</comment>
<dbReference type="GO" id="GO:0004789">
    <property type="term" value="F:thiamine-phosphate diphosphorylase activity"/>
    <property type="evidence" value="ECO:0007669"/>
    <property type="project" value="UniProtKB-UniRule"/>
</dbReference>
<feature type="binding site" evidence="10">
    <location>
        <position position="100"/>
    </location>
    <ligand>
        <name>Mg(2+)</name>
        <dbReference type="ChEBI" id="CHEBI:18420"/>
    </ligand>
</feature>
<dbReference type="InterPro" id="IPR013785">
    <property type="entry name" value="Aldolase_TIM"/>
</dbReference>
<dbReference type="CDD" id="cd00564">
    <property type="entry name" value="TMP_TenI"/>
    <property type="match status" value="1"/>
</dbReference>
<dbReference type="PANTHER" id="PTHR20857:SF15">
    <property type="entry name" value="THIAMINE-PHOSPHATE SYNTHASE"/>
    <property type="match status" value="1"/>
</dbReference>
<dbReference type="InterPro" id="IPR036206">
    <property type="entry name" value="ThiamineP_synth_sf"/>
</dbReference>